<dbReference type="AlphaFoldDB" id="A0A1Y5PZC4"/>
<organism evidence="1">
    <name type="scientific">uncultured Stenotrophomonas sp</name>
    <dbReference type="NCBI Taxonomy" id="165438"/>
    <lineage>
        <taxon>Bacteria</taxon>
        <taxon>Pseudomonadati</taxon>
        <taxon>Pseudomonadota</taxon>
        <taxon>Gammaproteobacteria</taxon>
        <taxon>Lysobacterales</taxon>
        <taxon>Lysobacteraceae</taxon>
        <taxon>Stenotrophomonas</taxon>
        <taxon>environmental samples</taxon>
    </lineage>
</organism>
<protein>
    <submittedName>
        <fullName evidence="1">Uncharacterized protein</fullName>
    </submittedName>
</protein>
<sequence length="86" mass="10019">MRLPIPPPGRLRRRIMRVYAAGVNRQYGLPAGAGTKIRRERIWPRMSMAEWSRPRRAYNKKPAFAGFCLFESWCPGEDSNLHGFTR</sequence>
<dbReference type="EMBL" id="FLTS01000001">
    <property type="protein sequence ID" value="SBV35320.1"/>
    <property type="molecule type" value="Genomic_DNA"/>
</dbReference>
<name>A0A1Y5PZC4_9GAMM</name>
<gene>
    <name evidence="1" type="ORF">STPYR_10250</name>
</gene>
<accession>A0A1Y5PZC4</accession>
<reference evidence="1" key="1">
    <citation type="submission" date="2016-03" db="EMBL/GenBank/DDBJ databases">
        <authorList>
            <person name="Ploux O."/>
        </authorList>
    </citation>
    <scope>NUCLEOTIDE SEQUENCE</scope>
    <source>
        <strain evidence="1">UC10</strain>
    </source>
</reference>
<proteinExistence type="predicted"/>
<evidence type="ECO:0000313" key="1">
    <source>
        <dbReference type="EMBL" id="SBV35320.1"/>
    </source>
</evidence>